<gene>
    <name evidence="1" type="ORF">LCGC14_1788670</name>
</gene>
<dbReference type="InterPro" id="IPR043129">
    <property type="entry name" value="ATPase_NBD"/>
</dbReference>
<dbReference type="SUPFAM" id="SSF53067">
    <property type="entry name" value="Actin-like ATPase domain"/>
    <property type="match status" value="1"/>
</dbReference>
<sequence>MFFGAKDTIGLDIGSSYLKVVQLKEKKGAFELEAFDMLPLPPELVVEGSIIDSLRLVESIRELMKIAKVKTKGCVLGIAGHASVIIRRISLPELSEEELSESIKFEAEQHIPFDID</sequence>
<dbReference type="InterPro" id="IPR050696">
    <property type="entry name" value="FtsA/MreB"/>
</dbReference>
<dbReference type="Gene3D" id="3.30.420.40">
    <property type="match status" value="1"/>
</dbReference>
<organism evidence="1">
    <name type="scientific">marine sediment metagenome</name>
    <dbReference type="NCBI Taxonomy" id="412755"/>
    <lineage>
        <taxon>unclassified sequences</taxon>
        <taxon>metagenomes</taxon>
        <taxon>ecological metagenomes</taxon>
    </lineage>
</organism>
<dbReference type="AlphaFoldDB" id="A0A0F9GT97"/>
<dbReference type="InterPro" id="IPR005883">
    <property type="entry name" value="PilM"/>
</dbReference>
<dbReference type="Gene3D" id="3.30.1490.300">
    <property type="match status" value="1"/>
</dbReference>
<evidence type="ECO:0008006" key="2">
    <source>
        <dbReference type="Google" id="ProtNLM"/>
    </source>
</evidence>
<comment type="caution">
    <text evidence="1">The sequence shown here is derived from an EMBL/GenBank/DDBJ whole genome shotgun (WGS) entry which is preliminary data.</text>
</comment>
<feature type="non-terminal residue" evidence="1">
    <location>
        <position position="116"/>
    </location>
</feature>
<protein>
    <recommendedName>
        <fullName evidence="2">SHS2 domain-containing protein</fullName>
    </recommendedName>
</protein>
<name>A0A0F9GT97_9ZZZZ</name>
<dbReference type="Pfam" id="PF11104">
    <property type="entry name" value="PilM_2"/>
    <property type="match status" value="1"/>
</dbReference>
<dbReference type="PANTHER" id="PTHR32432:SF3">
    <property type="entry name" value="ETHANOLAMINE UTILIZATION PROTEIN EUTJ"/>
    <property type="match status" value="1"/>
</dbReference>
<proteinExistence type="predicted"/>
<dbReference type="PANTHER" id="PTHR32432">
    <property type="entry name" value="CELL DIVISION PROTEIN FTSA-RELATED"/>
    <property type="match status" value="1"/>
</dbReference>
<accession>A0A0F9GT97</accession>
<evidence type="ECO:0000313" key="1">
    <source>
        <dbReference type="EMBL" id="KKM02019.1"/>
    </source>
</evidence>
<dbReference type="EMBL" id="LAZR01017046">
    <property type="protein sequence ID" value="KKM02019.1"/>
    <property type="molecule type" value="Genomic_DNA"/>
</dbReference>
<reference evidence="1" key="1">
    <citation type="journal article" date="2015" name="Nature">
        <title>Complex archaea that bridge the gap between prokaryotes and eukaryotes.</title>
        <authorList>
            <person name="Spang A."/>
            <person name="Saw J.H."/>
            <person name="Jorgensen S.L."/>
            <person name="Zaremba-Niedzwiedzka K."/>
            <person name="Martijn J."/>
            <person name="Lind A.E."/>
            <person name="van Eijk R."/>
            <person name="Schleper C."/>
            <person name="Guy L."/>
            <person name="Ettema T.J."/>
        </authorList>
    </citation>
    <scope>NUCLEOTIDE SEQUENCE</scope>
</reference>